<dbReference type="PANTHER" id="PTHR45695">
    <property type="entry name" value="LEUCOKININ RECEPTOR-RELATED"/>
    <property type="match status" value="1"/>
</dbReference>
<dbReference type="Proteomes" id="UP000275408">
    <property type="component" value="Unassembled WGS sequence"/>
</dbReference>
<gene>
    <name evidence="12" type="ORF">pdam_00001928</name>
</gene>
<dbReference type="SUPFAM" id="SSF81321">
    <property type="entry name" value="Family A G protein-coupled receptor-like"/>
    <property type="match status" value="1"/>
</dbReference>
<dbReference type="PRINTS" id="PR01012">
    <property type="entry name" value="NRPEPTIDEYR"/>
</dbReference>
<dbReference type="EMBL" id="RCHS01003197">
    <property type="protein sequence ID" value="RMX43524.1"/>
    <property type="molecule type" value="Genomic_DNA"/>
</dbReference>
<evidence type="ECO:0000256" key="3">
    <source>
        <dbReference type="ARBA" id="ARBA00022692"/>
    </source>
</evidence>
<keyword evidence="8 9" id="KW-0807">Transducer</keyword>
<comment type="subcellular location">
    <subcellularLocation>
        <location evidence="1">Membrane</location>
        <topology evidence="1">Multi-pass membrane protein</topology>
    </subcellularLocation>
</comment>
<keyword evidence="3 9" id="KW-0812">Transmembrane</keyword>
<keyword evidence="6 10" id="KW-0472">Membrane</keyword>
<evidence type="ECO:0000256" key="10">
    <source>
        <dbReference type="SAM" id="Phobius"/>
    </source>
</evidence>
<feature type="transmembrane region" description="Helical" evidence="10">
    <location>
        <begin position="213"/>
        <end position="235"/>
    </location>
</feature>
<reference evidence="12 13" key="1">
    <citation type="journal article" date="2018" name="Sci. Rep.">
        <title>Comparative analysis of the Pocillopora damicornis genome highlights role of immune system in coral evolution.</title>
        <authorList>
            <person name="Cunning R."/>
            <person name="Bay R.A."/>
            <person name="Gillette P."/>
            <person name="Baker A.C."/>
            <person name="Traylor-Knowles N."/>
        </authorList>
    </citation>
    <scope>NUCLEOTIDE SEQUENCE [LARGE SCALE GENOMIC DNA]</scope>
    <source>
        <strain evidence="12">RSMAS</strain>
        <tissue evidence="12">Whole animal</tissue>
    </source>
</reference>
<dbReference type="PANTHER" id="PTHR45695:SF9">
    <property type="entry name" value="LEUCOKININ RECEPTOR"/>
    <property type="match status" value="1"/>
</dbReference>
<evidence type="ECO:0000256" key="2">
    <source>
        <dbReference type="ARBA" id="ARBA00010663"/>
    </source>
</evidence>
<dbReference type="OrthoDB" id="5975505at2759"/>
<dbReference type="GO" id="GO:0004983">
    <property type="term" value="F:neuropeptide Y receptor activity"/>
    <property type="evidence" value="ECO:0007669"/>
    <property type="project" value="InterPro"/>
</dbReference>
<dbReference type="Gene3D" id="1.20.1070.10">
    <property type="entry name" value="Rhodopsin 7-helix transmembrane proteins"/>
    <property type="match status" value="1"/>
</dbReference>
<dbReference type="InterPro" id="IPR000276">
    <property type="entry name" value="GPCR_Rhodpsn"/>
</dbReference>
<dbReference type="PROSITE" id="PS00237">
    <property type="entry name" value="G_PROTEIN_RECEP_F1_1"/>
    <property type="match status" value="1"/>
</dbReference>
<keyword evidence="7 9" id="KW-0675">Receptor</keyword>
<dbReference type="Pfam" id="PF00001">
    <property type="entry name" value="7tm_1"/>
    <property type="match status" value="1"/>
</dbReference>
<name>A0A3M6TQJ1_POCDA</name>
<dbReference type="PRINTS" id="PR00237">
    <property type="entry name" value="GPCRRHODOPSN"/>
</dbReference>
<evidence type="ECO:0000313" key="12">
    <source>
        <dbReference type="EMBL" id="RMX43524.1"/>
    </source>
</evidence>
<feature type="transmembrane region" description="Helical" evidence="10">
    <location>
        <begin position="169"/>
        <end position="187"/>
    </location>
</feature>
<comment type="caution">
    <text evidence="12">The sequence shown here is derived from an EMBL/GenBank/DDBJ whole genome shotgun (WGS) entry which is preliminary data.</text>
</comment>
<protein>
    <recommendedName>
        <fullName evidence="11">G-protein coupled receptors family 1 profile domain-containing protein</fullName>
    </recommendedName>
</protein>
<dbReference type="GO" id="GO:0005886">
    <property type="term" value="C:plasma membrane"/>
    <property type="evidence" value="ECO:0007669"/>
    <property type="project" value="TreeGrafter"/>
</dbReference>
<accession>A0A3M6TQJ1</accession>
<feature type="transmembrane region" description="Helical" evidence="10">
    <location>
        <begin position="56"/>
        <end position="76"/>
    </location>
</feature>
<evidence type="ECO:0000256" key="7">
    <source>
        <dbReference type="ARBA" id="ARBA00023170"/>
    </source>
</evidence>
<comment type="similarity">
    <text evidence="2 9">Belongs to the G-protein coupled receptor 1 family.</text>
</comment>
<feature type="transmembrane region" description="Helical" evidence="10">
    <location>
        <begin position="317"/>
        <end position="339"/>
    </location>
</feature>
<sequence length="413" mass="46904">ILFFYPILKYSVKRLDSVAAMIFNESNTTYYNIPSTVSPGESGTAAESRFFKWSRIAAYSVICVTGVLGNLLVILASRKPGMTTVSNVLIANLGLADLAVSLINMPTVVTYSHLVYWPFGAALCKLVPFLQGLTLSASVGTLVAIAAERYWHIVLYTRRKLTVREAHKAIVLIWVSSIFIPVPLLVFSKTIRWNEEAREICIEEWPNLKTRQAYTTLVFLLLYFLPLLFICGLYVRIGRFLKTLPTTQSVGELVKTWPRSKFAQIFCFSLYVKTKPTKVCLISIQARKLLFFLSFGNLSCNHILSVNNRNQRKVIKMLVTVVLLFGLCWLPYHIVYMYAEFSLSQLTPPFISFILFAQWLMFTNSACNPIVYAALNNNFRGAFLSILFFSSRKQPRRRRRTASTSVQVVQSAQ</sequence>
<evidence type="ECO:0000256" key="6">
    <source>
        <dbReference type="ARBA" id="ARBA00023136"/>
    </source>
</evidence>
<dbReference type="InterPro" id="IPR000611">
    <property type="entry name" value="NPY_rcpt"/>
</dbReference>
<feature type="transmembrane region" description="Helical" evidence="10">
    <location>
        <begin position="129"/>
        <end position="148"/>
    </location>
</feature>
<feature type="non-terminal residue" evidence="12">
    <location>
        <position position="1"/>
    </location>
</feature>
<evidence type="ECO:0000256" key="4">
    <source>
        <dbReference type="ARBA" id="ARBA00022989"/>
    </source>
</evidence>
<evidence type="ECO:0000256" key="9">
    <source>
        <dbReference type="RuleBase" id="RU000688"/>
    </source>
</evidence>
<keyword evidence="13" id="KW-1185">Reference proteome</keyword>
<dbReference type="STRING" id="46731.A0A3M6TQJ1"/>
<evidence type="ECO:0000256" key="1">
    <source>
        <dbReference type="ARBA" id="ARBA00004141"/>
    </source>
</evidence>
<dbReference type="AlphaFoldDB" id="A0A3M6TQJ1"/>
<keyword evidence="4 10" id="KW-1133">Transmembrane helix</keyword>
<evidence type="ECO:0000256" key="5">
    <source>
        <dbReference type="ARBA" id="ARBA00023040"/>
    </source>
</evidence>
<dbReference type="PROSITE" id="PS50262">
    <property type="entry name" value="G_PROTEIN_RECEP_F1_2"/>
    <property type="match status" value="1"/>
</dbReference>
<proteinExistence type="inferred from homology"/>
<keyword evidence="5 9" id="KW-0297">G-protein coupled receptor</keyword>
<evidence type="ECO:0000313" key="13">
    <source>
        <dbReference type="Proteomes" id="UP000275408"/>
    </source>
</evidence>
<evidence type="ECO:0000259" key="11">
    <source>
        <dbReference type="PROSITE" id="PS50262"/>
    </source>
</evidence>
<organism evidence="12 13">
    <name type="scientific">Pocillopora damicornis</name>
    <name type="common">Cauliflower coral</name>
    <name type="synonym">Millepora damicornis</name>
    <dbReference type="NCBI Taxonomy" id="46731"/>
    <lineage>
        <taxon>Eukaryota</taxon>
        <taxon>Metazoa</taxon>
        <taxon>Cnidaria</taxon>
        <taxon>Anthozoa</taxon>
        <taxon>Hexacorallia</taxon>
        <taxon>Scleractinia</taxon>
        <taxon>Astrocoeniina</taxon>
        <taxon>Pocilloporidae</taxon>
        <taxon>Pocillopora</taxon>
    </lineage>
</organism>
<feature type="domain" description="G-protein coupled receptors family 1 profile" evidence="11">
    <location>
        <begin position="69"/>
        <end position="372"/>
    </location>
</feature>
<dbReference type="InterPro" id="IPR017452">
    <property type="entry name" value="GPCR_Rhodpsn_7TM"/>
</dbReference>
<feature type="transmembrane region" description="Helical" evidence="10">
    <location>
        <begin position="88"/>
        <end position="109"/>
    </location>
</feature>
<evidence type="ECO:0000256" key="8">
    <source>
        <dbReference type="ARBA" id="ARBA00023224"/>
    </source>
</evidence>